<dbReference type="Gene3D" id="3.30.1780.10">
    <property type="entry name" value="ornithine cyclodeaminase, domain 1"/>
    <property type="match status" value="1"/>
</dbReference>
<proteinExistence type="predicted"/>
<dbReference type="Proteomes" id="UP000184520">
    <property type="component" value="Unassembled WGS sequence"/>
</dbReference>
<gene>
    <name evidence="1" type="ORF">SAMN05216361_4370</name>
</gene>
<dbReference type="PANTHER" id="PTHR13812:SF19">
    <property type="entry name" value="KETIMINE REDUCTASE MU-CRYSTALLIN"/>
    <property type="match status" value="1"/>
</dbReference>
<evidence type="ECO:0000313" key="2">
    <source>
        <dbReference type="Proteomes" id="UP000184520"/>
    </source>
</evidence>
<dbReference type="PANTHER" id="PTHR13812">
    <property type="entry name" value="KETIMINE REDUCTASE MU-CRYSTALLIN"/>
    <property type="match status" value="1"/>
</dbReference>
<dbReference type="InterPro" id="IPR003462">
    <property type="entry name" value="ODC_Mu_crystall"/>
</dbReference>
<dbReference type="InterPro" id="IPR023401">
    <property type="entry name" value="ODC_N"/>
</dbReference>
<dbReference type="GO" id="GO:0005737">
    <property type="term" value="C:cytoplasm"/>
    <property type="evidence" value="ECO:0007669"/>
    <property type="project" value="TreeGrafter"/>
</dbReference>
<dbReference type="Gene3D" id="3.40.50.720">
    <property type="entry name" value="NAD(P)-binding Rossmann-like Domain"/>
    <property type="match status" value="1"/>
</dbReference>
<dbReference type="SUPFAM" id="SSF51735">
    <property type="entry name" value="NAD(P)-binding Rossmann-fold domains"/>
    <property type="match status" value="1"/>
</dbReference>
<dbReference type="Pfam" id="PF02423">
    <property type="entry name" value="OCD_Mu_crystall"/>
    <property type="match status" value="1"/>
</dbReference>
<dbReference type="RefSeq" id="WP_073325289.1">
    <property type="nucleotide sequence ID" value="NZ_FQWD01000009.1"/>
</dbReference>
<dbReference type="OrthoDB" id="9809203at2"/>
<keyword evidence="2" id="KW-1185">Reference proteome</keyword>
<dbReference type="PIRSF" id="PIRSF001439">
    <property type="entry name" value="CryM"/>
    <property type="match status" value="1"/>
</dbReference>
<dbReference type="AlphaFoldDB" id="A0A1M5SAM8"/>
<dbReference type="InterPro" id="IPR036291">
    <property type="entry name" value="NAD(P)-bd_dom_sf"/>
</dbReference>
<protein>
    <submittedName>
        <fullName evidence="1">Ornithine cyclodeaminase</fullName>
    </submittedName>
</protein>
<dbReference type="EMBL" id="FQWD01000009">
    <property type="protein sequence ID" value="SHH35692.1"/>
    <property type="molecule type" value="Genomic_DNA"/>
</dbReference>
<dbReference type="STRING" id="634436.SAMN05216361_4370"/>
<sequence length="315" mass="33238">MKIIAQSSIQAILDSKDFTKDIEGSFVAFSNGHAVIPPVAELLMDKGETHIKYGFIKEQPYFVIKVASGFYQNPQIGLSSSQGVVILFSLETGEPVAFLQDGGILTNYRTAYAGAIAAKYLAPTGIQAIGIIGSGIQAQLQAQMIAAQTGCNHVMLWARNSNNAKRCAEALASSGLQVELVDSVSRVAEASQIIVTTTPSEQPLIKPGDLSGAKLIIAVGSDTAEKQELDTNILLDARLITDSRAQATLRGELSHLLKISPEHSTSVSELGEIIAGKTNLDTGYEGITVVDLTGIATQDLAIAQGVLNAALENSE</sequence>
<name>A0A1M5SAM8_9ALTE</name>
<evidence type="ECO:0000313" key="1">
    <source>
        <dbReference type="EMBL" id="SHH35692.1"/>
    </source>
</evidence>
<accession>A0A1M5SAM8</accession>
<organism evidence="1 2">
    <name type="scientific">Marisediminitalea aggregata</name>
    <dbReference type="NCBI Taxonomy" id="634436"/>
    <lineage>
        <taxon>Bacteria</taxon>
        <taxon>Pseudomonadati</taxon>
        <taxon>Pseudomonadota</taxon>
        <taxon>Gammaproteobacteria</taxon>
        <taxon>Alteromonadales</taxon>
        <taxon>Alteromonadaceae</taxon>
        <taxon>Marisediminitalea</taxon>
    </lineage>
</organism>
<reference evidence="2" key="1">
    <citation type="submission" date="2016-11" db="EMBL/GenBank/DDBJ databases">
        <authorList>
            <person name="Varghese N."/>
            <person name="Submissions S."/>
        </authorList>
    </citation>
    <scope>NUCLEOTIDE SEQUENCE [LARGE SCALE GENOMIC DNA]</scope>
    <source>
        <strain evidence="2">CGMCC 1.8995</strain>
    </source>
</reference>